<name>A0A4Y9YAF4_9AGAM</name>
<protein>
    <submittedName>
        <fullName evidence="2">Uncharacterized protein</fullName>
    </submittedName>
</protein>
<dbReference type="AlphaFoldDB" id="A0A4Y9YAF4"/>
<accession>A0A4Y9YAF4</accession>
<dbReference type="EMBL" id="SEOQ01000645">
    <property type="protein sequence ID" value="TFY59020.1"/>
    <property type="molecule type" value="Genomic_DNA"/>
</dbReference>
<proteinExistence type="predicted"/>
<comment type="caution">
    <text evidence="2">The sequence shown here is derived from an EMBL/GenBank/DDBJ whole genome shotgun (WGS) entry which is preliminary data.</text>
</comment>
<evidence type="ECO:0000313" key="3">
    <source>
        <dbReference type="Proteomes" id="UP000298327"/>
    </source>
</evidence>
<organism evidence="2 3">
    <name type="scientific">Dentipellis fragilis</name>
    <dbReference type="NCBI Taxonomy" id="205917"/>
    <lineage>
        <taxon>Eukaryota</taxon>
        <taxon>Fungi</taxon>
        <taxon>Dikarya</taxon>
        <taxon>Basidiomycota</taxon>
        <taxon>Agaricomycotina</taxon>
        <taxon>Agaricomycetes</taxon>
        <taxon>Russulales</taxon>
        <taxon>Hericiaceae</taxon>
        <taxon>Dentipellis</taxon>
    </lineage>
</organism>
<evidence type="ECO:0000313" key="2">
    <source>
        <dbReference type="EMBL" id="TFY59020.1"/>
    </source>
</evidence>
<sequence length="505" mass="56673">MCDGFGSPCGGGKRSQGILRPAPRVQDWTRPDIDAIAVPGPGPRHQPAVGRRLRRMPKLEYVVTRTVRYVLTLTAAYHFQPPLTYLWDRAGPPSASSPALDQKILWQLLVTPHLYSATRAIAIKMNGSTLFDLTSSQAGNWPKHPTRADWPRPPSRLPSSHFPPHEATSAPRMAAAHMTTKTRNSKSNIVVSRCGRLKNIQEAPSRHVAASKGQYGEGTLAPRDPAARCCPPALPRWEFCILPLLLYALLRERAGVKIGWIVVRVGSQPRQLGPVEFGMLDFWKSPPSRRSGPRTSIAPHSPHFQTQLHVQRIRLVAFCPFLLVDGSWFNLRSHPHLIRPIVRLQRPSVDRLILDFLSSRHHRYNLLIPEASPTVSTEPSHRAHHIAPASPWFNNDFYRPLGTRRFKFNMTTSSLSCPDDWSQRPLSLSCLDHHFMPSGPADSRYIQTERYPRTARTLPLQVMATILILSTNSPRQLDSSNQVDGEIYSATNQKVDRTAQGCEQA</sequence>
<dbReference type="Proteomes" id="UP000298327">
    <property type="component" value="Unassembled WGS sequence"/>
</dbReference>
<feature type="region of interest" description="Disordered" evidence="1">
    <location>
        <begin position="141"/>
        <end position="170"/>
    </location>
</feature>
<feature type="region of interest" description="Disordered" evidence="1">
    <location>
        <begin position="1"/>
        <end position="22"/>
    </location>
</feature>
<reference evidence="2 3" key="1">
    <citation type="submission" date="2019-02" db="EMBL/GenBank/DDBJ databases">
        <title>Genome sequencing of the rare red list fungi Dentipellis fragilis.</title>
        <authorList>
            <person name="Buettner E."/>
            <person name="Kellner H."/>
        </authorList>
    </citation>
    <scope>NUCLEOTIDE SEQUENCE [LARGE SCALE GENOMIC DNA]</scope>
    <source>
        <strain evidence="2 3">DSM 105465</strain>
    </source>
</reference>
<keyword evidence="3" id="KW-1185">Reference proteome</keyword>
<gene>
    <name evidence="2" type="ORF">EVG20_g7942</name>
</gene>
<evidence type="ECO:0000256" key="1">
    <source>
        <dbReference type="SAM" id="MobiDB-lite"/>
    </source>
</evidence>